<evidence type="ECO:0000313" key="1">
    <source>
        <dbReference type="EMBL" id="KZS01426.1"/>
    </source>
</evidence>
<gene>
    <name evidence="1" type="ORF">APZ42_001924</name>
</gene>
<dbReference type="AlphaFoldDB" id="A0A164IMW1"/>
<accession>A0A164IMW1</accession>
<keyword evidence="2" id="KW-1185">Reference proteome</keyword>
<protein>
    <submittedName>
        <fullName evidence="1">Uncharacterized protein</fullName>
    </submittedName>
</protein>
<comment type="caution">
    <text evidence="1">The sequence shown here is derived from an EMBL/GenBank/DDBJ whole genome shotgun (WGS) entry which is preliminary data.</text>
</comment>
<organism evidence="1 2">
    <name type="scientific">Daphnia magna</name>
    <dbReference type="NCBI Taxonomy" id="35525"/>
    <lineage>
        <taxon>Eukaryota</taxon>
        <taxon>Metazoa</taxon>
        <taxon>Ecdysozoa</taxon>
        <taxon>Arthropoda</taxon>
        <taxon>Crustacea</taxon>
        <taxon>Branchiopoda</taxon>
        <taxon>Diplostraca</taxon>
        <taxon>Cladocera</taxon>
        <taxon>Anomopoda</taxon>
        <taxon>Daphniidae</taxon>
        <taxon>Daphnia</taxon>
    </lineage>
</organism>
<name>A0A164IMW1_9CRUS</name>
<dbReference type="EMBL" id="LRGB01006898">
    <property type="protein sequence ID" value="KZS01426.1"/>
    <property type="molecule type" value="Genomic_DNA"/>
</dbReference>
<dbReference type="Proteomes" id="UP000076858">
    <property type="component" value="Unassembled WGS sequence"/>
</dbReference>
<sequence>MSTINTFDRNAMKLQDSFPFNMLIFNRDLNPRSLDPYVNVLPQSYNTYKKFIQCKITYYSWLNG</sequence>
<evidence type="ECO:0000313" key="2">
    <source>
        <dbReference type="Proteomes" id="UP000076858"/>
    </source>
</evidence>
<proteinExistence type="predicted"/>
<reference evidence="1 2" key="1">
    <citation type="submission" date="2016-03" db="EMBL/GenBank/DDBJ databases">
        <title>EvidentialGene: Evidence-directed Construction of Genes on Genomes.</title>
        <authorList>
            <person name="Gilbert D.G."/>
            <person name="Choi J.-H."/>
            <person name="Mockaitis K."/>
            <person name="Colbourne J."/>
            <person name="Pfrender M."/>
        </authorList>
    </citation>
    <scope>NUCLEOTIDE SEQUENCE [LARGE SCALE GENOMIC DNA]</scope>
    <source>
        <strain evidence="1 2">Xinb3</strain>
        <tissue evidence="1">Complete organism</tissue>
    </source>
</reference>